<dbReference type="GO" id="GO:0009288">
    <property type="term" value="C:bacterial-type flagellum"/>
    <property type="evidence" value="ECO:0007669"/>
    <property type="project" value="UniProtKB-SubCell"/>
</dbReference>
<name>F4QMK7_9CAUL</name>
<evidence type="ECO:0000259" key="4">
    <source>
        <dbReference type="Pfam" id="PF00700"/>
    </source>
</evidence>
<dbReference type="GO" id="GO:0005198">
    <property type="term" value="F:structural molecule activity"/>
    <property type="evidence" value="ECO:0007669"/>
    <property type="project" value="InterPro"/>
</dbReference>
<dbReference type="eggNOG" id="COG1344">
    <property type="taxonomic scope" value="Bacteria"/>
</dbReference>
<dbReference type="InterPro" id="IPR001492">
    <property type="entry name" value="Flagellin"/>
</dbReference>
<dbReference type="PANTHER" id="PTHR42792">
    <property type="entry name" value="FLAGELLIN"/>
    <property type="match status" value="1"/>
</dbReference>
<protein>
    <submittedName>
        <fullName evidence="5">Flagellin</fullName>
    </submittedName>
</protein>
<comment type="subcellular location">
    <subcellularLocation>
        <location evidence="1">Bacterial flagellum</location>
    </subcellularLocation>
</comment>
<dbReference type="STRING" id="715226.ABI_28640"/>
<dbReference type="AlphaFoldDB" id="F4QMK7"/>
<feature type="domain" description="Flagellin C-terminal" evidence="4">
    <location>
        <begin position="232"/>
        <end position="305"/>
    </location>
</feature>
<proteinExistence type="inferred from homology"/>
<dbReference type="Pfam" id="PF00700">
    <property type="entry name" value="Flagellin_C"/>
    <property type="match status" value="1"/>
</dbReference>
<dbReference type="OrthoDB" id="8477979at2"/>
<dbReference type="EMBL" id="GL883078">
    <property type="protein sequence ID" value="EGF91448.1"/>
    <property type="molecule type" value="Genomic_DNA"/>
</dbReference>
<accession>F4QMK7</accession>
<evidence type="ECO:0000313" key="6">
    <source>
        <dbReference type="Proteomes" id="UP000006512"/>
    </source>
</evidence>
<evidence type="ECO:0000256" key="1">
    <source>
        <dbReference type="ARBA" id="ARBA00004365"/>
    </source>
</evidence>
<dbReference type="PANTHER" id="PTHR42792:SF2">
    <property type="entry name" value="FLAGELLIN"/>
    <property type="match status" value="1"/>
</dbReference>
<sequence>MRVSTAATWSNALNNLMKSQERQNKANDQVSTQKVATDLMGYGRSSEIIAAYQASASRINSYVAVNKSVAERLNSQDLALTTTSDAAANGKESIMNALASNSGASLMETMQGAFSIALQGLNMEHHGQYMFGGGNDNKDPVTVATLSELAATNIDDVFANGNVKKSSRIDASTTLQTGFLASDLGRDMMQLFKDIQEFNNGPDGPFGTQLTDAQKTFLTEKSTQFSAVYDELVEQTSLNGTLQKRVETSQAALEGQASSLNELIGSRTEADMAKAYSNLQQAQVSVQASAQVLADLQSSSLLNLLR</sequence>
<keyword evidence="5" id="KW-0282">Flagellum</keyword>
<keyword evidence="6" id="KW-1185">Reference proteome</keyword>
<keyword evidence="3" id="KW-0975">Bacterial flagellum</keyword>
<evidence type="ECO:0000256" key="3">
    <source>
        <dbReference type="ARBA" id="ARBA00023143"/>
    </source>
</evidence>
<organism evidence="5 6">
    <name type="scientific">Asticcacaulis biprosthecium C19</name>
    <dbReference type="NCBI Taxonomy" id="715226"/>
    <lineage>
        <taxon>Bacteria</taxon>
        <taxon>Pseudomonadati</taxon>
        <taxon>Pseudomonadota</taxon>
        <taxon>Alphaproteobacteria</taxon>
        <taxon>Caulobacterales</taxon>
        <taxon>Caulobacteraceae</taxon>
        <taxon>Asticcacaulis</taxon>
    </lineage>
</organism>
<gene>
    <name evidence="5" type="ORF">ABI_28640</name>
</gene>
<dbReference type="RefSeq" id="WP_006273650.1">
    <property type="nucleotide sequence ID" value="NZ_GL883078.1"/>
</dbReference>
<dbReference type="SUPFAM" id="SSF64518">
    <property type="entry name" value="Phase 1 flagellin"/>
    <property type="match status" value="1"/>
</dbReference>
<dbReference type="HOGENOM" id="CLU_058238_0_0_5"/>
<keyword evidence="5" id="KW-0966">Cell projection</keyword>
<evidence type="ECO:0000256" key="2">
    <source>
        <dbReference type="ARBA" id="ARBA00005709"/>
    </source>
</evidence>
<evidence type="ECO:0000313" key="5">
    <source>
        <dbReference type="EMBL" id="EGF91448.1"/>
    </source>
</evidence>
<comment type="similarity">
    <text evidence="2">Belongs to the bacterial flagellin family.</text>
</comment>
<keyword evidence="5" id="KW-0969">Cilium</keyword>
<dbReference type="InterPro" id="IPR046358">
    <property type="entry name" value="Flagellin_C"/>
</dbReference>
<reference evidence="6" key="1">
    <citation type="submission" date="2011-03" db="EMBL/GenBank/DDBJ databases">
        <title>Draft genome sequence of Brevundimonas diminuta.</title>
        <authorList>
            <person name="Brown P.J.B."/>
            <person name="Buechlein A."/>
            <person name="Hemmerich C."/>
            <person name="Brun Y.V."/>
        </authorList>
    </citation>
    <scope>NUCLEOTIDE SEQUENCE [LARGE SCALE GENOMIC DNA]</scope>
    <source>
        <strain evidence="6">C19</strain>
    </source>
</reference>
<dbReference type="Proteomes" id="UP000006512">
    <property type="component" value="Unassembled WGS sequence"/>
</dbReference>
<dbReference type="Gene3D" id="1.20.1330.10">
    <property type="entry name" value="f41 fragment of flagellin, N-terminal domain"/>
    <property type="match status" value="1"/>
</dbReference>